<proteinExistence type="predicted"/>
<reference evidence="1 2" key="1">
    <citation type="submission" date="2022-07" db="EMBL/GenBank/DDBJ databases">
        <title>Genome Analysis of Selected Gammaproteobacteria from Nigerian Food snails.</title>
        <authorList>
            <person name="Okafor A.C."/>
        </authorList>
    </citation>
    <scope>NUCLEOTIDE SEQUENCE [LARGE SCALE GENOMIC DNA]</scope>
    <source>
        <strain evidence="1 2">Awg 2</strain>
    </source>
</reference>
<accession>A0ABT4YAR6</accession>
<organism evidence="1 2">
    <name type="scientific">Metapseudomonas resinovorans</name>
    <name type="common">Pseudomonas resinovorans</name>
    <dbReference type="NCBI Taxonomy" id="53412"/>
    <lineage>
        <taxon>Bacteria</taxon>
        <taxon>Pseudomonadati</taxon>
        <taxon>Pseudomonadota</taxon>
        <taxon>Gammaproteobacteria</taxon>
        <taxon>Pseudomonadales</taxon>
        <taxon>Pseudomonadaceae</taxon>
        <taxon>Metapseudomonas</taxon>
    </lineage>
</organism>
<name>A0ABT4YAR6_METRE</name>
<keyword evidence="2" id="KW-1185">Reference proteome</keyword>
<sequence>MARKEITIGINDGGIEKSFRIRQMAATKLEAWIAQALLLAGNTELGESPLLGKPEGQVALGMKALANISYEKAKPLYDQMLECCSVVIDGTFHELSIGNADVHIEDVKTLFKLRMEAAKLNLDFFDFEALSRSMTKMMTGAGITPTETSPA</sequence>
<comment type="caution">
    <text evidence="1">The sequence shown here is derived from an EMBL/GenBank/DDBJ whole genome shotgun (WGS) entry which is preliminary data.</text>
</comment>
<gene>
    <name evidence="1" type="ORF">NNO07_22495</name>
</gene>
<dbReference type="RefSeq" id="WP_271472003.1">
    <property type="nucleotide sequence ID" value="NZ_JANEWF010000035.1"/>
</dbReference>
<dbReference type="EMBL" id="JANEWF010000035">
    <property type="protein sequence ID" value="MDA8485846.1"/>
    <property type="molecule type" value="Genomic_DNA"/>
</dbReference>
<evidence type="ECO:0000313" key="2">
    <source>
        <dbReference type="Proteomes" id="UP001211689"/>
    </source>
</evidence>
<protein>
    <submittedName>
        <fullName evidence="1">Uncharacterized protein</fullName>
    </submittedName>
</protein>
<dbReference type="Proteomes" id="UP001211689">
    <property type="component" value="Unassembled WGS sequence"/>
</dbReference>
<evidence type="ECO:0000313" key="1">
    <source>
        <dbReference type="EMBL" id="MDA8485846.1"/>
    </source>
</evidence>